<protein>
    <recommendedName>
        <fullName evidence="4">Lipoprotein</fullName>
    </recommendedName>
</protein>
<gene>
    <name evidence="2" type="ORF">L2A60_14710</name>
</gene>
<keyword evidence="1" id="KW-0732">Signal</keyword>
<evidence type="ECO:0000256" key="1">
    <source>
        <dbReference type="SAM" id="SignalP"/>
    </source>
</evidence>
<evidence type="ECO:0008006" key="4">
    <source>
        <dbReference type="Google" id="ProtNLM"/>
    </source>
</evidence>
<comment type="caution">
    <text evidence="2">The sequence shown here is derived from an EMBL/GenBank/DDBJ whole genome shotgun (WGS) entry which is preliminary data.</text>
</comment>
<feature type="signal peptide" evidence="1">
    <location>
        <begin position="1"/>
        <end position="22"/>
    </location>
</feature>
<dbReference type="EMBL" id="JAKGBZ010000034">
    <property type="protein sequence ID" value="MCF3947929.1"/>
    <property type="molecule type" value="Genomic_DNA"/>
</dbReference>
<dbReference type="PROSITE" id="PS51257">
    <property type="entry name" value="PROKAR_LIPOPROTEIN"/>
    <property type="match status" value="1"/>
</dbReference>
<proteinExistence type="predicted"/>
<accession>A0ABS9DYU0</accession>
<dbReference type="Proteomes" id="UP001521209">
    <property type="component" value="Unassembled WGS sequence"/>
</dbReference>
<evidence type="ECO:0000313" key="2">
    <source>
        <dbReference type="EMBL" id="MCF3947929.1"/>
    </source>
</evidence>
<reference evidence="2 3" key="1">
    <citation type="submission" date="2022-01" db="EMBL/GenBank/DDBJ databases">
        <authorList>
            <person name="Won M."/>
            <person name="Kim S.-J."/>
            <person name="Kwon S.-W."/>
        </authorList>
    </citation>
    <scope>NUCLEOTIDE SEQUENCE [LARGE SCALE GENOMIC DNA]</scope>
    <source>
        <strain evidence="2 3">KCTC 23505</strain>
    </source>
</reference>
<feature type="chain" id="PRO_5045129997" description="Lipoprotein" evidence="1">
    <location>
        <begin position="23"/>
        <end position="250"/>
    </location>
</feature>
<name>A0ABS9DYU0_9PROT</name>
<dbReference type="RefSeq" id="WP_235705224.1">
    <property type="nucleotide sequence ID" value="NZ_JAKGBZ010000034.1"/>
</dbReference>
<evidence type="ECO:0000313" key="3">
    <source>
        <dbReference type="Proteomes" id="UP001521209"/>
    </source>
</evidence>
<sequence length="250" mass="25132">MRRGARSVTTRSLCLAVPGAMALLLSGCAGVGNYLDSTINPFGDPNAPQGYALNMQRVRGNDVAVQPIRPQPGDVWPGPVRPVPTLSEIQQHMNVPLGQEYQNQYGTGSGNAPATYSVPLGAVPRRLAPEHRPGAAGTNAGTTKFGGYGHAVTGSSTPPPSSQTAMPNAAAAVAVKPTPAPAISAGKGFAVGETLMSPAGPAGVVTGASNGRYQTVAPINGQGGGILIPNGNGTATLIQPDGQVVTVQGQ</sequence>
<keyword evidence="3" id="KW-1185">Reference proteome</keyword>
<organism evidence="2 3">
    <name type="scientific">Acidiphilium iwatense</name>
    <dbReference type="NCBI Taxonomy" id="768198"/>
    <lineage>
        <taxon>Bacteria</taxon>
        <taxon>Pseudomonadati</taxon>
        <taxon>Pseudomonadota</taxon>
        <taxon>Alphaproteobacteria</taxon>
        <taxon>Acetobacterales</taxon>
        <taxon>Acidocellaceae</taxon>
        <taxon>Acidiphilium</taxon>
    </lineage>
</organism>